<dbReference type="EMBL" id="CAAALY010245182">
    <property type="protein sequence ID" value="VEL33108.1"/>
    <property type="molecule type" value="Genomic_DNA"/>
</dbReference>
<proteinExistence type="predicted"/>
<evidence type="ECO:0000313" key="3">
    <source>
        <dbReference type="EMBL" id="VEL33108.1"/>
    </source>
</evidence>
<keyword evidence="4" id="KW-1185">Reference proteome</keyword>
<evidence type="ECO:0000256" key="2">
    <source>
        <dbReference type="SAM" id="Phobius"/>
    </source>
</evidence>
<evidence type="ECO:0000313" key="4">
    <source>
        <dbReference type="Proteomes" id="UP000784294"/>
    </source>
</evidence>
<dbReference type="Proteomes" id="UP000784294">
    <property type="component" value="Unassembled WGS sequence"/>
</dbReference>
<dbReference type="OrthoDB" id="431588at2759"/>
<dbReference type="AlphaFoldDB" id="A0A448XBU4"/>
<comment type="caution">
    <text evidence="3">The sequence shown here is derived from an EMBL/GenBank/DDBJ whole genome shotgun (WGS) entry which is preliminary data.</text>
</comment>
<evidence type="ECO:0000256" key="1">
    <source>
        <dbReference type="SAM" id="MobiDB-lite"/>
    </source>
</evidence>
<name>A0A448XBU4_9PLAT</name>
<accession>A0A448XBU4</accession>
<feature type="region of interest" description="Disordered" evidence="1">
    <location>
        <begin position="333"/>
        <end position="362"/>
    </location>
</feature>
<sequence length="430" mass="48112">MARLTKDSDYSAGDNLGICQAHGPALEIIIHTMCSGQVAFLQVTLTILPIYENKVEQLLYNEKIPLSFYPFIWCLIRVESIKTVLNKFISNHMHAVRHKLRVFRQDFEEEMQNLRDSGTALAGTFRLFTEGGNYAMAEIATYQAQLDRISGLITNCEVDELGKLEQAERRRQEVAEAQLALFEDKARVHLADLSYAERVLRAVTNAQVRIKIQVCDSNSQARRFDDGLMKFELLIDQLVQHLRITSSAEKIGETADESPSHQVQLNEFTALVMAALAQLCTEAADRCIFLNCLRSQTRADLDESVFADCSTLPETPAVNEGIFSGSSPIVGPTTLRNAMPKEQTSQQKSGKSADQQDRSRGQLVTEKSILRNTCSEKKGSNDIAEVGPGGTKNLLSKIQVRHYTLSRLILLFVLAYNLICSSYLFFTFQG</sequence>
<gene>
    <name evidence="3" type="ORF">PXEA_LOCUS26548</name>
</gene>
<keyword evidence="2" id="KW-0472">Membrane</keyword>
<protein>
    <submittedName>
        <fullName evidence="3">Uncharacterized protein</fullName>
    </submittedName>
</protein>
<feature type="compositionally biased region" description="Polar residues" evidence="1">
    <location>
        <begin position="342"/>
        <end position="353"/>
    </location>
</feature>
<reference evidence="3" key="1">
    <citation type="submission" date="2018-11" db="EMBL/GenBank/DDBJ databases">
        <authorList>
            <consortium name="Pathogen Informatics"/>
        </authorList>
    </citation>
    <scope>NUCLEOTIDE SEQUENCE</scope>
</reference>
<keyword evidence="2" id="KW-1133">Transmembrane helix</keyword>
<feature type="transmembrane region" description="Helical" evidence="2">
    <location>
        <begin position="408"/>
        <end position="426"/>
    </location>
</feature>
<organism evidence="3 4">
    <name type="scientific">Protopolystoma xenopodis</name>
    <dbReference type="NCBI Taxonomy" id="117903"/>
    <lineage>
        <taxon>Eukaryota</taxon>
        <taxon>Metazoa</taxon>
        <taxon>Spiralia</taxon>
        <taxon>Lophotrochozoa</taxon>
        <taxon>Platyhelminthes</taxon>
        <taxon>Monogenea</taxon>
        <taxon>Polyopisthocotylea</taxon>
        <taxon>Polystomatidea</taxon>
        <taxon>Polystomatidae</taxon>
        <taxon>Protopolystoma</taxon>
    </lineage>
</organism>
<keyword evidence="2" id="KW-0812">Transmembrane</keyword>